<feature type="region of interest" description="Disordered" evidence="1">
    <location>
        <begin position="1"/>
        <end position="56"/>
    </location>
</feature>
<dbReference type="Proteomes" id="UP000297245">
    <property type="component" value="Unassembled WGS sequence"/>
</dbReference>
<dbReference type="AlphaFoldDB" id="A0A4S8KQQ6"/>
<organism evidence="2 3">
    <name type="scientific">Dendrothele bispora (strain CBS 962.96)</name>
    <dbReference type="NCBI Taxonomy" id="1314807"/>
    <lineage>
        <taxon>Eukaryota</taxon>
        <taxon>Fungi</taxon>
        <taxon>Dikarya</taxon>
        <taxon>Basidiomycota</taxon>
        <taxon>Agaricomycotina</taxon>
        <taxon>Agaricomycetes</taxon>
        <taxon>Agaricomycetidae</taxon>
        <taxon>Agaricales</taxon>
        <taxon>Agaricales incertae sedis</taxon>
        <taxon>Dendrothele</taxon>
    </lineage>
</organism>
<evidence type="ECO:0000313" key="3">
    <source>
        <dbReference type="Proteomes" id="UP000297245"/>
    </source>
</evidence>
<keyword evidence="3" id="KW-1185">Reference proteome</keyword>
<sequence length="93" mass="9965">MFGLGRGPDKQGKEATDGINQIQSQIEADRSLLNDSTLHPSDPASSTTPEVVCDDSDARQNARLESKKDCRKQTLVFSVSAISWATVLGSTGQ</sequence>
<reference evidence="2 3" key="1">
    <citation type="journal article" date="2019" name="Nat. Ecol. Evol.">
        <title>Megaphylogeny resolves global patterns of mushroom evolution.</title>
        <authorList>
            <person name="Varga T."/>
            <person name="Krizsan K."/>
            <person name="Foldi C."/>
            <person name="Dima B."/>
            <person name="Sanchez-Garcia M."/>
            <person name="Sanchez-Ramirez S."/>
            <person name="Szollosi G.J."/>
            <person name="Szarkandi J.G."/>
            <person name="Papp V."/>
            <person name="Albert L."/>
            <person name="Andreopoulos W."/>
            <person name="Angelini C."/>
            <person name="Antonin V."/>
            <person name="Barry K.W."/>
            <person name="Bougher N.L."/>
            <person name="Buchanan P."/>
            <person name="Buyck B."/>
            <person name="Bense V."/>
            <person name="Catcheside P."/>
            <person name="Chovatia M."/>
            <person name="Cooper J."/>
            <person name="Damon W."/>
            <person name="Desjardin D."/>
            <person name="Finy P."/>
            <person name="Geml J."/>
            <person name="Haridas S."/>
            <person name="Hughes K."/>
            <person name="Justo A."/>
            <person name="Karasinski D."/>
            <person name="Kautmanova I."/>
            <person name="Kiss B."/>
            <person name="Kocsube S."/>
            <person name="Kotiranta H."/>
            <person name="LaButti K.M."/>
            <person name="Lechner B.E."/>
            <person name="Liimatainen K."/>
            <person name="Lipzen A."/>
            <person name="Lukacs Z."/>
            <person name="Mihaltcheva S."/>
            <person name="Morgado L.N."/>
            <person name="Niskanen T."/>
            <person name="Noordeloos M.E."/>
            <person name="Ohm R.A."/>
            <person name="Ortiz-Santana B."/>
            <person name="Ovrebo C."/>
            <person name="Racz N."/>
            <person name="Riley R."/>
            <person name="Savchenko A."/>
            <person name="Shiryaev A."/>
            <person name="Soop K."/>
            <person name="Spirin V."/>
            <person name="Szebenyi C."/>
            <person name="Tomsovsky M."/>
            <person name="Tulloss R.E."/>
            <person name="Uehling J."/>
            <person name="Grigoriev I.V."/>
            <person name="Vagvolgyi C."/>
            <person name="Papp T."/>
            <person name="Martin F.M."/>
            <person name="Miettinen O."/>
            <person name="Hibbett D.S."/>
            <person name="Nagy L.G."/>
        </authorList>
    </citation>
    <scope>NUCLEOTIDE SEQUENCE [LARGE SCALE GENOMIC DNA]</scope>
    <source>
        <strain evidence="2 3">CBS 962.96</strain>
    </source>
</reference>
<feature type="compositionally biased region" description="Polar residues" evidence="1">
    <location>
        <begin position="33"/>
        <end position="49"/>
    </location>
</feature>
<accession>A0A4S8KQQ6</accession>
<dbReference type="EMBL" id="ML180277">
    <property type="protein sequence ID" value="THU78029.1"/>
    <property type="molecule type" value="Genomic_DNA"/>
</dbReference>
<name>A0A4S8KQQ6_DENBC</name>
<evidence type="ECO:0000313" key="2">
    <source>
        <dbReference type="EMBL" id="THU78029.1"/>
    </source>
</evidence>
<protein>
    <submittedName>
        <fullName evidence="2">Uncharacterized protein</fullName>
    </submittedName>
</protein>
<gene>
    <name evidence="2" type="ORF">K435DRAFT_877092</name>
</gene>
<evidence type="ECO:0000256" key="1">
    <source>
        <dbReference type="SAM" id="MobiDB-lite"/>
    </source>
</evidence>
<feature type="compositionally biased region" description="Basic and acidic residues" evidence="1">
    <location>
        <begin position="7"/>
        <end position="16"/>
    </location>
</feature>
<proteinExistence type="predicted"/>